<feature type="transmembrane region" description="Helical" evidence="1">
    <location>
        <begin position="32"/>
        <end position="52"/>
    </location>
</feature>
<feature type="transmembrane region" description="Helical" evidence="1">
    <location>
        <begin position="7"/>
        <end position="26"/>
    </location>
</feature>
<sequence>MQIIKNADLIIVISAFFPCFFIKALLLPIFIAIIFILIPVLATIWLAFGLLFDINHRCLSCGSCLTYKYKKWYIYANNPHYFFCLNRFCLKCKRSQWLKLIKKKEISLKQISKYT</sequence>
<name>A0A2M7DKP2_9BACT</name>
<organism evidence="2 3">
    <name type="scientific">Candidatus Falkowbacteria bacterium CG02_land_8_20_14_3_00_36_14</name>
    <dbReference type="NCBI Taxonomy" id="1974560"/>
    <lineage>
        <taxon>Bacteria</taxon>
        <taxon>Candidatus Falkowiibacteriota</taxon>
    </lineage>
</organism>
<evidence type="ECO:0000313" key="3">
    <source>
        <dbReference type="Proteomes" id="UP000228896"/>
    </source>
</evidence>
<evidence type="ECO:0000313" key="2">
    <source>
        <dbReference type="EMBL" id="PIV50357.1"/>
    </source>
</evidence>
<comment type="caution">
    <text evidence="2">The sequence shown here is derived from an EMBL/GenBank/DDBJ whole genome shotgun (WGS) entry which is preliminary data.</text>
</comment>
<dbReference type="AlphaFoldDB" id="A0A2M7DKP2"/>
<accession>A0A2M7DKP2</accession>
<gene>
    <name evidence="2" type="ORF">COS18_05255</name>
</gene>
<keyword evidence="1" id="KW-0472">Membrane</keyword>
<keyword evidence="1" id="KW-1133">Transmembrane helix</keyword>
<proteinExistence type="predicted"/>
<dbReference type="EMBL" id="PETS01000136">
    <property type="protein sequence ID" value="PIV50357.1"/>
    <property type="molecule type" value="Genomic_DNA"/>
</dbReference>
<evidence type="ECO:0000256" key="1">
    <source>
        <dbReference type="SAM" id="Phobius"/>
    </source>
</evidence>
<protein>
    <submittedName>
        <fullName evidence="2">Uncharacterized protein</fullName>
    </submittedName>
</protein>
<dbReference type="Proteomes" id="UP000228896">
    <property type="component" value="Unassembled WGS sequence"/>
</dbReference>
<keyword evidence="1" id="KW-0812">Transmembrane</keyword>
<reference evidence="3" key="1">
    <citation type="submission" date="2017-09" db="EMBL/GenBank/DDBJ databases">
        <title>Depth-based differentiation of microbial function through sediment-hosted aquifers and enrichment of novel symbionts in the deep terrestrial subsurface.</title>
        <authorList>
            <person name="Probst A.J."/>
            <person name="Ladd B."/>
            <person name="Jarett J.K."/>
            <person name="Geller-Mcgrath D.E."/>
            <person name="Sieber C.M.K."/>
            <person name="Emerson J.B."/>
            <person name="Anantharaman K."/>
            <person name="Thomas B.C."/>
            <person name="Malmstrom R."/>
            <person name="Stieglmeier M."/>
            <person name="Klingl A."/>
            <person name="Woyke T."/>
            <person name="Ryan C.M."/>
            <person name="Banfield J.F."/>
        </authorList>
    </citation>
    <scope>NUCLEOTIDE SEQUENCE [LARGE SCALE GENOMIC DNA]</scope>
</reference>